<feature type="domain" description="PTS EIIC type-3" evidence="10">
    <location>
        <begin position="8"/>
        <end position="426"/>
    </location>
</feature>
<dbReference type="Pfam" id="PF02378">
    <property type="entry name" value="PTS_EIIC"/>
    <property type="match status" value="1"/>
</dbReference>
<dbReference type="EMBL" id="CP060715">
    <property type="protein sequence ID" value="QNN61591.1"/>
    <property type="molecule type" value="Genomic_DNA"/>
</dbReference>
<dbReference type="PANTHER" id="PTHR33989:SF4">
    <property type="entry name" value="PTS SYSTEM N,N'-DIACETYLCHITOBIOSE-SPECIFIC EIIC COMPONENT"/>
    <property type="match status" value="1"/>
</dbReference>
<feature type="transmembrane region" description="Helical" evidence="9">
    <location>
        <begin position="396"/>
        <end position="429"/>
    </location>
</feature>
<evidence type="ECO:0000256" key="3">
    <source>
        <dbReference type="ARBA" id="ARBA00022475"/>
    </source>
</evidence>
<dbReference type="RefSeq" id="WP_187534790.1">
    <property type="nucleotide sequence ID" value="NZ_CBCSHU010000003.1"/>
</dbReference>
<keyword evidence="6 9" id="KW-1133">Transmembrane helix</keyword>
<gene>
    <name evidence="11" type="ORF">H9L01_04355</name>
</gene>
<reference evidence="11 12" key="1">
    <citation type="submission" date="2020-08" db="EMBL/GenBank/DDBJ databases">
        <title>Genome sequence of Erysipelothrix inopinata DSM 15511T.</title>
        <authorList>
            <person name="Hyun D.-W."/>
            <person name="Bae J.-W."/>
        </authorList>
    </citation>
    <scope>NUCLEOTIDE SEQUENCE [LARGE SCALE GENOMIC DNA]</scope>
    <source>
        <strain evidence="11 12">DSM 15511</strain>
    </source>
</reference>
<name>A0A7G9S166_9FIRM</name>
<dbReference type="NCBIfam" id="TIGR00410">
    <property type="entry name" value="lacE"/>
    <property type="match status" value="1"/>
</dbReference>
<evidence type="ECO:0000256" key="6">
    <source>
        <dbReference type="ARBA" id="ARBA00022989"/>
    </source>
</evidence>
<dbReference type="InterPro" id="IPR051088">
    <property type="entry name" value="PTS_Sugar-EIIC/EIIB"/>
</dbReference>
<evidence type="ECO:0000256" key="7">
    <source>
        <dbReference type="ARBA" id="ARBA00023136"/>
    </source>
</evidence>
<evidence type="ECO:0000256" key="9">
    <source>
        <dbReference type="SAM" id="Phobius"/>
    </source>
</evidence>
<feature type="transmembrane region" description="Helical" evidence="9">
    <location>
        <begin position="189"/>
        <end position="209"/>
    </location>
</feature>
<dbReference type="PROSITE" id="PS51105">
    <property type="entry name" value="PTS_EIIC_TYPE_3"/>
    <property type="match status" value="1"/>
</dbReference>
<keyword evidence="7 8" id="KW-0472">Membrane</keyword>
<feature type="transmembrane region" description="Helical" evidence="9">
    <location>
        <begin position="77"/>
        <end position="95"/>
    </location>
</feature>
<feature type="transmembrane region" description="Helical" evidence="9">
    <location>
        <begin position="300"/>
        <end position="321"/>
    </location>
</feature>
<feature type="transmembrane region" description="Helical" evidence="9">
    <location>
        <begin position="152"/>
        <end position="169"/>
    </location>
</feature>
<feature type="transmembrane region" description="Helical" evidence="9">
    <location>
        <begin position="356"/>
        <end position="376"/>
    </location>
</feature>
<keyword evidence="12" id="KW-1185">Reference proteome</keyword>
<evidence type="ECO:0000313" key="11">
    <source>
        <dbReference type="EMBL" id="QNN61591.1"/>
    </source>
</evidence>
<evidence type="ECO:0000256" key="2">
    <source>
        <dbReference type="ARBA" id="ARBA00022448"/>
    </source>
</evidence>
<dbReference type="GO" id="GO:0008982">
    <property type="term" value="F:protein-N(PI)-phosphohistidine-sugar phosphotransferase activity"/>
    <property type="evidence" value="ECO:0007669"/>
    <property type="project" value="UniProtKB-UniRule"/>
</dbReference>
<protein>
    <recommendedName>
        <fullName evidence="8">Permease IIC component</fullName>
    </recommendedName>
</protein>
<dbReference type="GO" id="GO:0009401">
    <property type="term" value="P:phosphoenolpyruvate-dependent sugar phosphotransferase system"/>
    <property type="evidence" value="ECO:0007669"/>
    <property type="project" value="InterPro"/>
</dbReference>
<evidence type="ECO:0000256" key="4">
    <source>
        <dbReference type="ARBA" id="ARBA00022597"/>
    </source>
</evidence>
<dbReference type="InterPro" id="IPR004501">
    <property type="entry name" value="PTS_EIIC_3"/>
</dbReference>
<evidence type="ECO:0000256" key="5">
    <source>
        <dbReference type="ARBA" id="ARBA00022692"/>
    </source>
</evidence>
<evidence type="ECO:0000256" key="1">
    <source>
        <dbReference type="ARBA" id="ARBA00004651"/>
    </source>
</evidence>
<dbReference type="PIRSF" id="PIRSF006351">
    <property type="entry name" value="PTS_EIIC-Cellobiose"/>
    <property type="match status" value="1"/>
</dbReference>
<keyword evidence="4 8" id="KW-0762">Sugar transport</keyword>
<keyword evidence="5 9" id="KW-0812">Transmembrane</keyword>
<dbReference type="Proteomes" id="UP000515928">
    <property type="component" value="Chromosome"/>
</dbReference>
<dbReference type="InterPro" id="IPR003352">
    <property type="entry name" value="PTS_EIIC"/>
</dbReference>
<dbReference type="InterPro" id="IPR004796">
    <property type="entry name" value="PTS_IIC_cello"/>
</dbReference>
<dbReference type="KEGG" id="eio:H9L01_04355"/>
<evidence type="ECO:0000256" key="8">
    <source>
        <dbReference type="PIRNR" id="PIRNR006351"/>
    </source>
</evidence>
<comment type="subcellular location">
    <subcellularLocation>
        <location evidence="1">Cell membrane</location>
        <topology evidence="1">Multi-pass membrane protein</topology>
    </subcellularLocation>
</comment>
<evidence type="ECO:0000259" key="10">
    <source>
        <dbReference type="PROSITE" id="PS51105"/>
    </source>
</evidence>
<dbReference type="AlphaFoldDB" id="A0A7G9S166"/>
<dbReference type="PANTHER" id="PTHR33989">
    <property type="match status" value="1"/>
</dbReference>
<keyword evidence="2 8" id="KW-0813">Transport</keyword>
<comment type="function">
    <text evidence="8">The phosphoenolpyruvate-dependent sugar phosphotransferase system (PTS), a major carbohydrate active -transport system, catalyzes the phosphorylation of incoming sugar substrates concomitant with their translocation across the cell membrane.</text>
</comment>
<keyword evidence="3 8" id="KW-1003">Cell membrane</keyword>
<dbReference type="GO" id="GO:1902815">
    <property type="term" value="P:N,N'-diacetylchitobiose import"/>
    <property type="evidence" value="ECO:0007669"/>
    <property type="project" value="TreeGrafter"/>
</dbReference>
<organism evidence="11 12">
    <name type="scientific">Erysipelothrix inopinata</name>
    <dbReference type="NCBI Taxonomy" id="225084"/>
    <lineage>
        <taxon>Bacteria</taxon>
        <taxon>Bacillati</taxon>
        <taxon>Bacillota</taxon>
        <taxon>Erysipelotrichia</taxon>
        <taxon>Erysipelotrichales</taxon>
        <taxon>Erysipelotrichaceae</taxon>
        <taxon>Erysipelothrix</taxon>
    </lineage>
</organism>
<feature type="transmembrane region" description="Helical" evidence="9">
    <location>
        <begin position="107"/>
        <end position="125"/>
    </location>
</feature>
<evidence type="ECO:0000313" key="12">
    <source>
        <dbReference type="Proteomes" id="UP000515928"/>
    </source>
</evidence>
<feature type="transmembrane region" description="Helical" evidence="9">
    <location>
        <begin position="31"/>
        <end position="52"/>
    </location>
</feature>
<feature type="transmembrane region" description="Helical" evidence="9">
    <location>
        <begin position="230"/>
        <end position="253"/>
    </location>
</feature>
<proteinExistence type="predicted"/>
<sequence>MEVFTSWMEKHFVPIAVKIGSQKHLVAIRDAFVSIMPITMAGSVAVLLNALVRDLPAKFGGEGITEAFGWLIGINGYVWWGTLAMLALIFAYAIGYQLAKAYDVDPLAGGLISLAAFIVVTPQVASITPEGATEAVVGWGFLSVAYLDAKGLFTALIIGFISTIIYAKLMNKDITIKLPDEVPPAVSRAFASIIPGLAALYSVALLAYLTGTYLETSIGDLILQYVQAPFLNISQSLGSVLLVTIAVSVFWFFGLHGTNVLAPALDGVYKSALVANTNAYNSGTPIKNLPYLWTRGSFDAYAWMGGAGCTLALIVAIFIFSKRSEDRAVARLSVAMGAFNINEPVIFGLPIVLNPIYIIPWILVPTILVIIGYAATAWGLVPPVFLEVPWVMPPVLYAWMATGFSLPAALLSLVNFAIAVFIWGIFVVVANKVEIKEAA</sequence>
<dbReference type="GO" id="GO:0005886">
    <property type="term" value="C:plasma membrane"/>
    <property type="evidence" value="ECO:0007669"/>
    <property type="project" value="UniProtKB-SubCell"/>
</dbReference>
<accession>A0A7G9S166</accession>